<evidence type="ECO:0000259" key="1">
    <source>
        <dbReference type="Pfam" id="PF00646"/>
    </source>
</evidence>
<dbReference type="InterPro" id="IPR001810">
    <property type="entry name" value="F-box_dom"/>
</dbReference>
<dbReference type="Proteomes" id="UP001210211">
    <property type="component" value="Unassembled WGS sequence"/>
</dbReference>
<evidence type="ECO:0000313" key="3">
    <source>
        <dbReference type="EMBL" id="KAJ3700862.1"/>
    </source>
</evidence>
<dbReference type="InterPro" id="IPR036047">
    <property type="entry name" value="F-box-like_dom_sf"/>
</dbReference>
<dbReference type="EMBL" id="JAMRDG010000001">
    <property type="protein sequence ID" value="KAJ3700862.1"/>
    <property type="molecule type" value="Genomic_DNA"/>
</dbReference>
<dbReference type="Gene3D" id="3.80.10.10">
    <property type="entry name" value="Ribonuclease Inhibitor"/>
    <property type="match status" value="1"/>
</dbReference>
<dbReference type="InterPro" id="IPR032675">
    <property type="entry name" value="LRR_dom_sf"/>
</dbReference>
<reference evidence="3 4" key="1">
    <citation type="journal article" date="2022" name="Cell">
        <title>Repeat-based holocentromeres influence genome architecture and karyotype evolution.</title>
        <authorList>
            <person name="Hofstatter P.G."/>
            <person name="Thangavel G."/>
            <person name="Lux T."/>
            <person name="Neumann P."/>
            <person name="Vondrak T."/>
            <person name="Novak P."/>
            <person name="Zhang M."/>
            <person name="Costa L."/>
            <person name="Castellani M."/>
            <person name="Scott A."/>
            <person name="Toegelov H."/>
            <person name="Fuchs J."/>
            <person name="Mata-Sucre Y."/>
            <person name="Dias Y."/>
            <person name="Vanzela A.L.L."/>
            <person name="Huettel B."/>
            <person name="Almeida C.C.S."/>
            <person name="Simkova H."/>
            <person name="Souza G."/>
            <person name="Pedrosa-Harand A."/>
            <person name="Macas J."/>
            <person name="Mayer K.F.X."/>
            <person name="Houben A."/>
            <person name="Marques A."/>
        </authorList>
    </citation>
    <scope>NUCLEOTIDE SEQUENCE [LARGE SCALE GENOMIC DNA]</scope>
    <source>
        <strain evidence="3">RhyTen1mFocal</strain>
    </source>
</reference>
<dbReference type="AlphaFoldDB" id="A0AAD5ZMY1"/>
<keyword evidence="4" id="KW-1185">Reference proteome</keyword>
<gene>
    <name evidence="3" type="ORF">LUZ61_004567</name>
</gene>
<proteinExistence type="predicted"/>
<dbReference type="PANTHER" id="PTHR31900">
    <property type="entry name" value="F-BOX/RNI SUPERFAMILY PROTEIN-RELATED"/>
    <property type="match status" value="1"/>
</dbReference>
<feature type="domain" description="F-box" evidence="1">
    <location>
        <begin position="8"/>
        <end position="47"/>
    </location>
</feature>
<organism evidence="3 4">
    <name type="scientific">Rhynchospora tenuis</name>
    <dbReference type="NCBI Taxonomy" id="198213"/>
    <lineage>
        <taxon>Eukaryota</taxon>
        <taxon>Viridiplantae</taxon>
        <taxon>Streptophyta</taxon>
        <taxon>Embryophyta</taxon>
        <taxon>Tracheophyta</taxon>
        <taxon>Spermatophyta</taxon>
        <taxon>Magnoliopsida</taxon>
        <taxon>Liliopsida</taxon>
        <taxon>Poales</taxon>
        <taxon>Cyperaceae</taxon>
        <taxon>Cyperoideae</taxon>
        <taxon>Rhynchosporeae</taxon>
        <taxon>Rhynchospora</taxon>
    </lineage>
</organism>
<name>A0AAD5ZMY1_9POAL</name>
<dbReference type="Gene3D" id="1.20.1280.50">
    <property type="match status" value="1"/>
</dbReference>
<dbReference type="InterPro" id="IPR055411">
    <property type="entry name" value="LRR_FXL15/At3g58940/PEG3-like"/>
</dbReference>
<dbReference type="PANTHER" id="PTHR31900:SF27">
    <property type="entry name" value="FBD DOMAIN-CONTAINING PROTEIN"/>
    <property type="match status" value="1"/>
</dbReference>
<evidence type="ECO:0008006" key="5">
    <source>
        <dbReference type="Google" id="ProtNLM"/>
    </source>
</evidence>
<comment type="caution">
    <text evidence="3">The sequence shown here is derived from an EMBL/GenBank/DDBJ whole genome shotgun (WGS) entry which is preliminary data.</text>
</comment>
<protein>
    <recommendedName>
        <fullName evidence="5">F-box domain-containing protein</fullName>
    </recommendedName>
</protein>
<feature type="domain" description="F-box/LRR-repeat protein 15/At3g58940/PEG3-like LRR" evidence="2">
    <location>
        <begin position="106"/>
        <end position="331"/>
    </location>
</feature>
<dbReference type="InterPro" id="IPR050232">
    <property type="entry name" value="FBL13/AtMIF1-like"/>
</dbReference>
<sequence>MEEVVDRISFLPEELKISILSRLELQDAIRTSALSRSWRRIWTLLPSLRLGVGCTRDLFGDDNNDGPVRSTWIERVHHLVSSLRGPLLVFELGHKFDTHQSVLIQSILDLLLQKGLLEELYLCCFCRGDQLVALHLPLPSFQSIKALELWGCHIILPSGFHGLNCLTSLKLFDIKISNDDLHLLIHASNNLTTLKLSLGDSNDPLSLNISLPLLRYLEFETFESFEKVSVISAPSLERAYIYVTFRNFAAYRSAKLAWVTLGLLTSVAMVSSLHLGLHVIKSLSLVALPFNFTFTGLRCLYCSLHINTMDKRMHDVFIWLLRSAPFLEELHLWERSSGQTNMVALIRELLLKKQDGISCLDQTLKRVMINTNILNDLTNLVPSITLVKFFLLNAKVLKLMKIWQYTFPLESSMLMELQKAKITSSDAKMVIFDVKSKVTIAVN</sequence>
<dbReference type="SUPFAM" id="SSF81383">
    <property type="entry name" value="F-box domain"/>
    <property type="match status" value="1"/>
</dbReference>
<evidence type="ECO:0000259" key="2">
    <source>
        <dbReference type="Pfam" id="PF24758"/>
    </source>
</evidence>
<dbReference type="Pfam" id="PF24758">
    <property type="entry name" value="LRR_At5g56370"/>
    <property type="match status" value="1"/>
</dbReference>
<accession>A0AAD5ZMY1</accession>
<evidence type="ECO:0000313" key="4">
    <source>
        <dbReference type="Proteomes" id="UP001210211"/>
    </source>
</evidence>
<dbReference type="Pfam" id="PF00646">
    <property type="entry name" value="F-box"/>
    <property type="match status" value="1"/>
</dbReference>